<gene>
    <name evidence="1" type="ORF">Ctob_016661</name>
</gene>
<dbReference type="InterPro" id="IPR008979">
    <property type="entry name" value="Galactose-bd-like_sf"/>
</dbReference>
<reference evidence="2" key="1">
    <citation type="journal article" date="2015" name="PLoS Genet.">
        <title>Genome Sequence and Transcriptome Analyses of Chrysochromulina tobin: Metabolic Tools for Enhanced Algal Fitness in the Prominent Order Prymnesiales (Haptophyceae).</title>
        <authorList>
            <person name="Hovde B.T."/>
            <person name="Deodato C.R."/>
            <person name="Hunsperger H.M."/>
            <person name="Ryken S.A."/>
            <person name="Yost W."/>
            <person name="Jha R.K."/>
            <person name="Patterson J."/>
            <person name="Monnat R.J. Jr."/>
            <person name="Barlow S.B."/>
            <person name="Starkenburg S.R."/>
            <person name="Cattolico R.A."/>
        </authorList>
    </citation>
    <scope>NUCLEOTIDE SEQUENCE</scope>
    <source>
        <strain evidence="2">CCMP291</strain>
    </source>
</reference>
<feature type="non-terminal residue" evidence="1">
    <location>
        <position position="336"/>
    </location>
</feature>
<evidence type="ECO:0000313" key="1">
    <source>
        <dbReference type="EMBL" id="KOO53358.1"/>
    </source>
</evidence>
<protein>
    <submittedName>
        <fullName evidence="1">Uncharacterized protein</fullName>
    </submittedName>
</protein>
<sequence>MSSVLGLNEEFPGSLCIDDDLSTYCHTQPADCPDSRADNYEASFNTPGPTACVFLGCMNSLDSRYSSIATISDGSCPDAPGCADSAAANYNPAYNVQVAGSCTYGGCMTLGDANYSAQNTFAIPGSCVGSGRRLEEGEHPGCLDPTAYTFYAWATSHDQSMCTYIIAGCTDPNAFNYMPAATPGNAQASSACIARVTGCMSPTALNYDRNANTAGTCTYAQSSPWLSIRIPGNTSWAPASPVSHVQIYNRLDCCWDRLGHFQIWVGKSVGDYNSSTSEQCGFHYGGAGDQSGRPDAHWTVEAPATVGPFSFDCNQIVGWYVTIVLPGASRTLNLAE</sequence>
<dbReference type="OrthoDB" id="547680at2759"/>
<dbReference type="InterPro" id="IPR051941">
    <property type="entry name" value="BG_Antigen-Binding_Lectin"/>
</dbReference>
<name>A0A0M0LRI3_9EUKA</name>
<dbReference type="AlphaFoldDB" id="A0A0M0LRI3"/>
<dbReference type="PANTHER" id="PTHR45713">
    <property type="entry name" value="FTP DOMAIN-CONTAINING PROTEIN"/>
    <property type="match status" value="1"/>
</dbReference>
<dbReference type="SUPFAM" id="SSF49785">
    <property type="entry name" value="Galactose-binding domain-like"/>
    <property type="match status" value="1"/>
</dbReference>
<keyword evidence="2" id="KW-1185">Reference proteome</keyword>
<dbReference type="Proteomes" id="UP000037460">
    <property type="component" value="Unassembled WGS sequence"/>
</dbReference>
<proteinExistence type="predicted"/>
<evidence type="ECO:0000313" key="2">
    <source>
        <dbReference type="Proteomes" id="UP000037460"/>
    </source>
</evidence>
<organism evidence="1 2">
    <name type="scientific">Chrysochromulina tobinii</name>
    <dbReference type="NCBI Taxonomy" id="1460289"/>
    <lineage>
        <taxon>Eukaryota</taxon>
        <taxon>Haptista</taxon>
        <taxon>Haptophyta</taxon>
        <taxon>Prymnesiophyceae</taxon>
        <taxon>Prymnesiales</taxon>
        <taxon>Chrysochromulinaceae</taxon>
        <taxon>Chrysochromulina</taxon>
    </lineage>
</organism>
<comment type="caution">
    <text evidence="1">The sequence shown here is derived from an EMBL/GenBank/DDBJ whole genome shotgun (WGS) entry which is preliminary data.</text>
</comment>
<accession>A0A0M0LRI3</accession>
<dbReference type="EMBL" id="JWZX01000269">
    <property type="protein sequence ID" value="KOO53358.1"/>
    <property type="molecule type" value="Genomic_DNA"/>
</dbReference>
<dbReference type="Gene3D" id="2.60.120.260">
    <property type="entry name" value="Galactose-binding domain-like"/>
    <property type="match status" value="1"/>
</dbReference>
<dbReference type="PANTHER" id="PTHR45713:SF6">
    <property type="entry name" value="F5_8 TYPE C DOMAIN-CONTAINING PROTEIN"/>
    <property type="match status" value="1"/>
</dbReference>